<reference evidence="2 3" key="1">
    <citation type="submission" date="2021-06" db="EMBL/GenBank/DDBJ databases">
        <authorList>
            <person name="Palmer J.M."/>
        </authorList>
    </citation>
    <scope>NUCLEOTIDE SEQUENCE [LARGE SCALE GENOMIC DNA]</scope>
    <source>
        <strain evidence="2 3">CL_MEX2019</strain>
        <tissue evidence="2">Muscle</tissue>
    </source>
</reference>
<accession>A0ABU7EZP5</accession>
<dbReference type="EMBL" id="JAHUTJ010073791">
    <property type="protein sequence ID" value="MED6292466.1"/>
    <property type="molecule type" value="Genomic_DNA"/>
</dbReference>
<evidence type="ECO:0000256" key="1">
    <source>
        <dbReference type="SAM" id="MobiDB-lite"/>
    </source>
</evidence>
<evidence type="ECO:0000313" key="3">
    <source>
        <dbReference type="Proteomes" id="UP001352852"/>
    </source>
</evidence>
<keyword evidence="3" id="KW-1185">Reference proteome</keyword>
<organism evidence="2 3">
    <name type="scientific">Characodon lateralis</name>
    <dbReference type="NCBI Taxonomy" id="208331"/>
    <lineage>
        <taxon>Eukaryota</taxon>
        <taxon>Metazoa</taxon>
        <taxon>Chordata</taxon>
        <taxon>Craniata</taxon>
        <taxon>Vertebrata</taxon>
        <taxon>Euteleostomi</taxon>
        <taxon>Actinopterygii</taxon>
        <taxon>Neopterygii</taxon>
        <taxon>Teleostei</taxon>
        <taxon>Neoteleostei</taxon>
        <taxon>Acanthomorphata</taxon>
        <taxon>Ovalentaria</taxon>
        <taxon>Atherinomorphae</taxon>
        <taxon>Cyprinodontiformes</taxon>
        <taxon>Goodeidae</taxon>
        <taxon>Characodon</taxon>
    </lineage>
</organism>
<proteinExistence type="predicted"/>
<name>A0ABU7EZP5_9TELE</name>
<sequence length="73" mass="8808">MCWRTELEKCSLASIWVLDGFTTHTIQWMEPRIISRRRIIFNLAATAYPMSRAESHRKSMDHLNDWDSRDRRI</sequence>
<dbReference type="Proteomes" id="UP001352852">
    <property type="component" value="Unassembled WGS sequence"/>
</dbReference>
<protein>
    <submittedName>
        <fullName evidence="2">Uncharacterized protein</fullName>
    </submittedName>
</protein>
<feature type="region of interest" description="Disordered" evidence="1">
    <location>
        <begin position="54"/>
        <end position="73"/>
    </location>
</feature>
<evidence type="ECO:0000313" key="2">
    <source>
        <dbReference type="EMBL" id="MED6292466.1"/>
    </source>
</evidence>
<gene>
    <name evidence="2" type="ORF">CHARACLAT_000491</name>
</gene>
<comment type="caution">
    <text evidence="2">The sequence shown here is derived from an EMBL/GenBank/DDBJ whole genome shotgun (WGS) entry which is preliminary data.</text>
</comment>